<evidence type="ECO:0000313" key="1">
    <source>
        <dbReference type="EMBL" id="BBN68990.1"/>
    </source>
</evidence>
<organism evidence="1">
    <name type="scientific">Prunus dulcis</name>
    <name type="common">Almond</name>
    <name type="synonym">Amygdalus dulcis</name>
    <dbReference type="NCBI Taxonomy" id="3755"/>
    <lineage>
        <taxon>Eukaryota</taxon>
        <taxon>Viridiplantae</taxon>
        <taxon>Streptophyta</taxon>
        <taxon>Embryophyta</taxon>
        <taxon>Tracheophyta</taxon>
        <taxon>Spermatophyta</taxon>
        <taxon>Magnoliopsida</taxon>
        <taxon>eudicotyledons</taxon>
        <taxon>Gunneridae</taxon>
        <taxon>Pentapetalae</taxon>
        <taxon>rosids</taxon>
        <taxon>fabids</taxon>
        <taxon>Rosales</taxon>
        <taxon>Rosaceae</taxon>
        <taxon>Amygdaloideae</taxon>
        <taxon>Amygdaleae</taxon>
        <taxon>Prunus</taxon>
    </lineage>
</organism>
<dbReference type="EMBL" id="AP021019">
    <property type="protein sequence ID" value="BBN68990.1"/>
    <property type="molecule type" value="Genomic_DNA"/>
</dbReference>
<sequence length="83" mass="9143">MGKMICSRSGDKANARFQLPPWKSFVSGCGCHPCCFFTCHAPVVLVCQSLVKSARVLKFIYTGVPSEVFWSLARPGDQSKQSE</sequence>
<proteinExistence type="predicted"/>
<protein>
    <submittedName>
        <fullName evidence="1">Root hair defective 3 GTP-binding protein</fullName>
    </submittedName>
</protein>
<name>A0A5H2Y8S5_PRUDU</name>
<gene>
    <name evidence="1" type="ORF">Prudu_682S000200</name>
</gene>
<reference evidence="1" key="1">
    <citation type="journal article" date="2019" name="Science">
        <title>Mutation of a bHLH transcription factor allowed almond domestication.</title>
        <authorList>
            <person name="Sanchez-Perez R."/>
            <person name="Pavan S."/>
            <person name="Mazzeo R."/>
            <person name="Moldovan C."/>
            <person name="Aiese Cigliano R."/>
            <person name="Del Cueto J."/>
            <person name="Ricciardi F."/>
            <person name="Lotti C."/>
            <person name="Ricciardi L."/>
            <person name="Dicenta F."/>
            <person name="Lopez-Marques R.L."/>
            <person name="Lindberg Moller B."/>
        </authorList>
    </citation>
    <scope>NUCLEOTIDE SEQUENCE</scope>
</reference>
<accession>A0A5H2Y8S5</accession>
<dbReference type="AlphaFoldDB" id="A0A5H2Y8S5"/>